<dbReference type="RefSeq" id="XP_012894286.1">
    <property type="nucleotide sequence ID" value="XM_013038832.1"/>
</dbReference>
<gene>
    <name evidence="9" type="ORF">GSBLH_T00006091001</name>
</gene>
<keyword evidence="3 7" id="KW-0812">Transmembrane</keyword>
<dbReference type="GeneID" id="24922216"/>
<evidence type="ECO:0000256" key="4">
    <source>
        <dbReference type="ARBA" id="ARBA00022729"/>
    </source>
</evidence>
<evidence type="ECO:0000256" key="1">
    <source>
        <dbReference type="ARBA" id="ARBA00004479"/>
    </source>
</evidence>
<evidence type="ECO:0000256" key="7">
    <source>
        <dbReference type="SAM" id="Phobius"/>
    </source>
</evidence>
<dbReference type="Proteomes" id="UP000008312">
    <property type="component" value="Unassembled WGS sequence"/>
</dbReference>
<keyword evidence="5 7" id="KW-1133">Transmembrane helix</keyword>
<dbReference type="OrthoDB" id="1929172at2759"/>
<dbReference type="Pfam" id="PF01105">
    <property type="entry name" value="EMP24_GP25L"/>
    <property type="match status" value="1"/>
</dbReference>
<dbReference type="InParanoid" id="D8LWP9"/>
<feature type="transmembrane region" description="Helical" evidence="7">
    <location>
        <begin position="129"/>
        <end position="151"/>
    </location>
</feature>
<evidence type="ECO:0000256" key="5">
    <source>
        <dbReference type="ARBA" id="ARBA00022989"/>
    </source>
</evidence>
<evidence type="ECO:0000313" key="9">
    <source>
        <dbReference type="EMBL" id="CBK20238.2"/>
    </source>
</evidence>
<keyword evidence="4" id="KW-0732">Signal</keyword>
<evidence type="ECO:0000256" key="6">
    <source>
        <dbReference type="ARBA" id="ARBA00023136"/>
    </source>
</evidence>
<dbReference type="EMBL" id="FN668638">
    <property type="protein sequence ID" value="CBK20238.2"/>
    <property type="molecule type" value="Genomic_DNA"/>
</dbReference>
<evidence type="ECO:0000313" key="10">
    <source>
        <dbReference type="Proteomes" id="UP000008312"/>
    </source>
</evidence>
<evidence type="ECO:0000256" key="2">
    <source>
        <dbReference type="ARBA" id="ARBA00007104"/>
    </source>
</evidence>
<organism evidence="9">
    <name type="scientific">Blastocystis hominis</name>
    <dbReference type="NCBI Taxonomy" id="12968"/>
    <lineage>
        <taxon>Eukaryota</taxon>
        <taxon>Sar</taxon>
        <taxon>Stramenopiles</taxon>
        <taxon>Bigyra</taxon>
        <taxon>Opalozoa</taxon>
        <taxon>Opalinata</taxon>
        <taxon>Blastocystidae</taxon>
        <taxon>Blastocystis</taxon>
    </lineage>
</organism>
<dbReference type="PANTHER" id="PTHR22811">
    <property type="entry name" value="TRANSMEMBRANE EMP24 DOMAIN-CONTAINING PROTEIN"/>
    <property type="match status" value="1"/>
</dbReference>
<evidence type="ECO:0000256" key="3">
    <source>
        <dbReference type="ARBA" id="ARBA00022692"/>
    </source>
</evidence>
<proteinExistence type="inferred from homology"/>
<dbReference type="InterPro" id="IPR015720">
    <property type="entry name" value="Emp24-like"/>
</dbReference>
<protein>
    <recommendedName>
        <fullName evidence="8">GOLD domain-containing protein</fullName>
    </recommendedName>
</protein>
<comment type="similarity">
    <text evidence="2">Belongs to the EMP24/GP25L family.</text>
</comment>
<dbReference type="FunCoup" id="D8LWP9">
    <property type="interactions" value="3"/>
</dbReference>
<comment type="subcellular location">
    <subcellularLocation>
        <location evidence="1">Membrane</location>
        <topology evidence="1">Single-pass type I membrane protein</topology>
    </subcellularLocation>
</comment>
<accession>D8LWP9</accession>
<name>D8LWP9_BLAHO</name>
<sequence>MDTVDFVNDKTNIIVTVRSDSLYDPNKVVLYTKKDAKKGRFVTNAPVSGTYTTCFKNENKFKVDMFFKFKSGIEAKDYSNLAQLHNLEEVEVQNQWILDALYEVQDSVDVIQEHDEEIRLIAMDLDNKLIIFSAITITVLICLSLAQTVMLKRRLVKAKLLWVVC</sequence>
<keyword evidence="6 7" id="KW-0472">Membrane</keyword>
<reference evidence="9" key="1">
    <citation type="submission" date="2010-02" db="EMBL/GenBank/DDBJ databases">
        <title>Sequencing and annotation of the Blastocystis hominis genome.</title>
        <authorList>
            <person name="Wincker P."/>
        </authorList>
    </citation>
    <scope>NUCLEOTIDE SEQUENCE</scope>
    <source>
        <strain evidence="9">Singapore isolate B</strain>
    </source>
</reference>
<dbReference type="GO" id="GO:0016020">
    <property type="term" value="C:membrane"/>
    <property type="evidence" value="ECO:0007669"/>
    <property type="project" value="UniProtKB-SubCell"/>
</dbReference>
<evidence type="ECO:0000259" key="8">
    <source>
        <dbReference type="SMART" id="SM01190"/>
    </source>
</evidence>
<feature type="domain" description="GOLD" evidence="8">
    <location>
        <begin position="3"/>
        <end position="156"/>
    </location>
</feature>
<dbReference type="InterPro" id="IPR009038">
    <property type="entry name" value="GOLD_dom"/>
</dbReference>
<keyword evidence="10" id="KW-1185">Reference proteome</keyword>
<dbReference type="SMART" id="SM01190">
    <property type="entry name" value="EMP24_GP25L"/>
    <property type="match status" value="1"/>
</dbReference>
<dbReference type="AlphaFoldDB" id="D8LWP9"/>